<dbReference type="CDD" id="cd00093">
    <property type="entry name" value="HTH_XRE"/>
    <property type="match status" value="1"/>
</dbReference>
<dbReference type="Proteomes" id="UP000403266">
    <property type="component" value="Unassembled WGS sequence"/>
</dbReference>
<dbReference type="GO" id="GO:0003677">
    <property type="term" value="F:DNA binding"/>
    <property type="evidence" value="ECO:0007669"/>
    <property type="project" value="InterPro"/>
</dbReference>
<keyword evidence="3" id="KW-1185">Reference proteome</keyword>
<sequence>MKKSTGTIDKEIGSRVRMRRVSIGMSQEKLGDMLGLTFQQVQKYEKGMNRISVARLVEIAKILNVEIGFFFDGIKGGKAEAGFSESGAPPYVADMMSTPEGLQLVRTFATIKSPKVRKSIVQLVSALATQEEVERSS</sequence>
<dbReference type="Pfam" id="PF01381">
    <property type="entry name" value="HTH_3"/>
    <property type="match status" value="1"/>
</dbReference>
<dbReference type="OrthoDB" id="9797172at2"/>
<evidence type="ECO:0000259" key="1">
    <source>
        <dbReference type="PROSITE" id="PS50943"/>
    </source>
</evidence>
<evidence type="ECO:0000313" key="3">
    <source>
        <dbReference type="Proteomes" id="UP000403266"/>
    </source>
</evidence>
<evidence type="ECO:0000313" key="2">
    <source>
        <dbReference type="EMBL" id="MPR27657.1"/>
    </source>
</evidence>
<dbReference type="SUPFAM" id="SSF47413">
    <property type="entry name" value="lambda repressor-like DNA-binding domains"/>
    <property type="match status" value="1"/>
</dbReference>
<reference evidence="2 3" key="1">
    <citation type="journal article" date="2019" name="Syst. Appl. Microbiol.">
        <title>Microvirga tunisiensis sp. nov., a root nodule symbiotic bacterium isolated from Lupinus micranthus and L. luteus grown in Northern Tunisia.</title>
        <authorList>
            <person name="Msaddak A."/>
            <person name="Rejili M."/>
            <person name="Duran D."/>
            <person name="Mars M."/>
            <person name="Palacios J.M."/>
            <person name="Ruiz-Argueso T."/>
            <person name="Rey L."/>
            <person name="Imperial J."/>
        </authorList>
    </citation>
    <scope>NUCLEOTIDE SEQUENCE [LARGE SCALE GENOMIC DNA]</scope>
    <source>
        <strain evidence="2 3">Lmie10</strain>
    </source>
</reference>
<dbReference type="InterPro" id="IPR001387">
    <property type="entry name" value="Cro/C1-type_HTH"/>
</dbReference>
<dbReference type="PROSITE" id="PS50943">
    <property type="entry name" value="HTH_CROC1"/>
    <property type="match status" value="1"/>
</dbReference>
<dbReference type="InterPro" id="IPR010982">
    <property type="entry name" value="Lambda_DNA-bd_dom_sf"/>
</dbReference>
<gene>
    <name evidence="2" type="ORF">FS320_21385</name>
</gene>
<proteinExistence type="predicted"/>
<dbReference type="EMBL" id="VOSK01000100">
    <property type="protein sequence ID" value="MPR27657.1"/>
    <property type="molecule type" value="Genomic_DNA"/>
</dbReference>
<organism evidence="2 3">
    <name type="scientific">Microvirga tunisiensis</name>
    <dbReference type="NCBI Taxonomy" id="2108360"/>
    <lineage>
        <taxon>Bacteria</taxon>
        <taxon>Pseudomonadati</taxon>
        <taxon>Pseudomonadota</taxon>
        <taxon>Alphaproteobacteria</taxon>
        <taxon>Hyphomicrobiales</taxon>
        <taxon>Methylobacteriaceae</taxon>
        <taxon>Microvirga</taxon>
    </lineage>
</organism>
<dbReference type="SMART" id="SM00530">
    <property type="entry name" value="HTH_XRE"/>
    <property type="match status" value="1"/>
</dbReference>
<feature type="domain" description="HTH cro/C1-type" evidence="1">
    <location>
        <begin position="16"/>
        <end position="70"/>
    </location>
</feature>
<name>A0A5N7ML00_9HYPH</name>
<accession>A0A5N7ML00</accession>
<comment type="caution">
    <text evidence="2">The sequence shown here is derived from an EMBL/GenBank/DDBJ whole genome shotgun (WGS) entry which is preliminary data.</text>
</comment>
<dbReference type="RefSeq" id="WP_152713976.1">
    <property type="nucleotide sequence ID" value="NZ_VOSJ01000100.1"/>
</dbReference>
<dbReference type="Gene3D" id="1.10.260.40">
    <property type="entry name" value="lambda repressor-like DNA-binding domains"/>
    <property type="match status" value="1"/>
</dbReference>
<dbReference type="AlphaFoldDB" id="A0A5N7ML00"/>
<protein>
    <submittedName>
        <fullName evidence="2">Helix-turn-helix transcriptional regulator</fullName>
    </submittedName>
</protein>